<dbReference type="PANTHER" id="PTHR28008:SF1">
    <property type="entry name" value="DOMAIN PROTEIN, PUTATIVE (AFU_ORTHOLOGUE AFUA_3G10980)-RELATED"/>
    <property type="match status" value="1"/>
</dbReference>
<protein>
    <recommendedName>
        <fullName evidence="2">VanZ-like domain-containing protein</fullName>
    </recommendedName>
</protein>
<feature type="transmembrane region" description="Helical" evidence="1">
    <location>
        <begin position="75"/>
        <end position="92"/>
    </location>
</feature>
<dbReference type="eggNOG" id="COG5652">
    <property type="taxonomic scope" value="Bacteria"/>
</dbReference>
<dbReference type="PIRSF" id="PIRSF019083">
    <property type="entry name" value="UCP019083_VanZ"/>
    <property type="match status" value="1"/>
</dbReference>
<reference evidence="3 4" key="1">
    <citation type="submission" date="2014-02" db="EMBL/GenBank/DDBJ databases">
        <title>Draft genome sequence of Lysinibacillus manganicus DSM 26584T.</title>
        <authorList>
            <person name="Zhang F."/>
            <person name="Wang G."/>
            <person name="Zhang L."/>
        </authorList>
    </citation>
    <scope>NUCLEOTIDE SEQUENCE [LARGE SCALE GENOMIC DNA]</scope>
    <source>
        <strain evidence="3 4">DSM 26584</strain>
    </source>
</reference>
<keyword evidence="1" id="KW-0812">Transmembrane</keyword>
<organism evidence="3 4">
    <name type="scientific">Ureibacillus manganicus DSM 26584</name>
    <dbReference type="NCBI Taxonomy" id="1384049"/>
    <lineage>
        <taxon>Bacteria</taxon>
        <taxon>Bacillati</taxon>
        <taxon>Bacillota</taxon>
        <taxon>Bacilli</taxon>
        <taxon>Bacillales</taxon>
        <taxon>Caryophanaceae</taxon>
        <taxon>Ureibacillus</taxon>
    </lineage>
</organism>
<dbReference type="RefSeq" id="WP_036183935.1">
    <property type="nucleotide sequence ID" value="NZ_AVDA01000005.1"/>
</dbReference>
<feature type="transmembrane region" description="Helical" evidence="1">
    <location>
        <begin position="137"/>
        <end position="156"/>
    </location>
</feature>
<dbReference type="InterPro" id="IPR006976">
    <property type="entry name" value="VanZ-like"/>
</dbReference>
<feature type="domain" description="VanZ-like" evidence="2">
    <location>
        <begin position="6"/>
        <end position="149"/>
    </location>
</feature>
<evidence type="ECO:0000313" key="3">
    <source>
        <dbReference type="EMBL" id="KGR79617.1"/>
    </source>
</evidence>
<dbReference type="Pfam" id="PF04892">
    <property type="entry name" value="VanZ"/>
    <property type="match status" value="1"/>
</dbReference>
<dbReference type="PANTHER" id="PTHR28008">
    <property type="entry name" value="DOMAIN PROTEIN, PUTATIVE (AFU_ORTHOLOGUE AFUA_3G10980)-RELATED"/>
    <property type="match status" value="1"/>
</dbReference>
<dbReference type="AlphaFoldDB" id="A0A0A3IXS1"/>
<evidence type="ECO:0000259" key="2">
    <source>
        <dbReference type="Pfam" id="PF04892"/>
    </source>
</evidence>
<name>A0A0A3IXS1_9BACL</name>
<dbReference type="OrthoDB" id="291892at2"/>
<evidence type="ECO:0000256" key="1">
    <source>
        <dbReference type="SAM" id="Phobius"/>
    </source>
</evidence>
<accession>A0A0A3IXS1</accession>
<keyword evidence="1" id="KW-0472">Membrane</keyword>
<feature type="transmembrane region" description="Helical" evidence="1">
    <location>
        <begin position="99"/>
        <end position="117"/>
    </location>
</feature>
<keyword evidence="1" id="KW-1133">Transmembrane helix</keyword>
<gene>
    <name evidence="3" type="ORF">CD29_05825</name>
</gene>
<dbReference type="InterPro" id="IPR016747">
    <property type="entry name" value="Phosphotransbutyrylase"/>
</dbReference>
<proteinExistence type="predicted"/>
<dbReference type="STRING" id="1384049.CD29_05825"/>
<dbReference type="Proteomes" id="UP000030416">
    <property type="component" value="Unassembled WGS sequence"/>
</dbReference>
<keyword evidence="4" id="KW-1185">Reference proteome</keyword>
<dbReference type="NCBIfam" id="NF037970">
    <property type="entry name" value="vanZ_1"/>
    <property type="match status" value="1"/>
</dbReference>
<sequence length="166" mass="19347">MKKYILLLVIGLITLVTFSNTTYEQQTLIPSFKTILADQPFYNFLSGIELNYWGNTISIETRGYYHFVEFLIRKGFHFVGYGLLASIFYLVYRKFKLKFAVIYAIVTTFILACLDEYHQTFLSGRTGVFQDVIIDTAGAITFVVICKFLIFIRYLLKDRKTKTFTN</sequence>
<evidence type="ECO:0000313" key="4">
    <source>
        <dbReference type="Proteomes" id="UP000030416"/>
    </source>
</evidence>
<dbReference type="EMBL" id="JPVN01000005">
    <property type="protein sequence ID" value="KGR79617.1"/>
    <property type="molecule type" value="Genomic_DNA"/>
</dbReference>
<comment type="caution">
    <text evidence="3">The sequence shown here is derived from an EMBL/GenBank/DDBJ whole genome shotgun (WGS) entry which is preliminary data.</text>
</comment>